<evidence type="ECO:0000313" key="2">
    <source>
        <dbReference type="Proteomes" id="UP000789920"/>
    </source>
</evidence>
<keyword evidence="2" id="KW-1185">Reference proteome</keyword>
<proteinExistence type="predicted"/>
<accession>A0ACA9SUW4</accession>
<dbReference type="Proteomes" id="UP000789920">
    <property type="component" value="Unassembled WGS sequence"/>
</dbReference>
<evidence type="ECO:0000313" key="1">
    <source>
        <dbReference type="EMBL" id="CAG8849119.1"/>
    </source>
</evidence>
<reference evidence="1" key="1">
    <citation type="submission" date="2021-06" db="EMBL/GenBank/DDBJ databases">
        <authorList>
            <person name="Kallberg Y."/>
            <person name="Tangrot J."/>
            <person name="Rosling A."/>
        </authorList>
    </citation>
    <scope>NUCLEOTIDE SEQUENCE</scope>
    <source>
        <strain evidence="1">MA461A</strain>
    </source>
</reference>
<comment type="caution">
    <text evidence="1">The sequence shown here is derived from an EMBL/GenBank/DDBJ whole genome shotgun (WGS) entry which is preliminary data.</text>
</comment>
<protein>
    <submittedName>
        <fullName evidence="1">22111_t:CDS:1</fullName>
    </submittedName>
</protein>
<organism evidence="1 2">
    <name type="scientific">Racocetra persica</name>
    <dbReference type="NCBI Taxonomy" id="160502"/>
    <lineage>
        <taxon>Eukaryota</taxon>
        <taxon>Fungi</taxon>
        <taxon>Fungi incertae sedis</taxon>
        <taxon>Mucoromycota</taxon>
        <taxon>Glomeromycotina</taxon>
        <taxon>Glomeromycetes</taxon>
        <taxon>Diversisporales</taxon>
        <taxon>Gigasporaceae</taxon>
        <taxon>Racocetra</taxon>
    </lineage>
</organism>
<feature type="non-terminal residue" evidence="1">
    <location>
        <position position="1"/>
    </location>
</feature>
<dbReference type="EMBL" id="CAJVQC010163955">
    <property type="protein sequence ID" value="CAG8849119.1"/>
    <property type="molecule type" value="Genomic_DNA"/>
</dbReference>
<gene>
    <name evidence="1" type="ORF">RPERSI_LOCUS35453</name>
</gene>
<name>A0ACA9SUW4_9GLOM</name>
<sequence length="103" mass="11681">LRELEAKEKKTEKKRTGNEPSQASPPALINGVNIAGTLFENLSGEDLWEKKLRAEGKISDKKLVELIVEKAQDREYEIVAHQKDLIRALKKIRRGYGDIVKAQ</sequence>
<feature type="non-terminal residue" evidence="1">
    <location>
        <position position="103"/>
    </location>
</feature>